<proteinExistence type="predicted"/>
<name>A0A6C0DU89_9ZZZZ</name>
<evidence type="ECO:0000313" key="1">
    <source>
        <dbReference type="EMBL" id="QHT20387.1"/>
    </source>
</evidence>
<accession>A0A6C0DU89</accession>
<reference evidence="1" key="1">
    <citation type="journal article" date="2020" name="Nature">
        <title>Giant virus diversity and host interactions through global metagenomics.</title>
        <authorList>
            <person name="Schulz F."/>
            <person name="Roux S."/>
            <person name="Paez-Espino D."/>
            <person name="Jungbluth S."/>
            <person name="Walsh D.A."/>
            <person name="Denef V.J."/>
            <person name="McMahon K.D."/>
            <person name="Konstantinidis K.T."/>
            <person name="Eloe-Fadrosh E.A."/>
            <person name="Kyrpides N.C."/>
            <person name="Woyke T."/>
        </authorList>
    </citation>
    <scope>NUCLEOTIDE SEQUENCE</scope>
    <source>
        <strain evidence="1">GVMAG-M-3300023174-60</strain>
    </source>
</reference>
<organism evidence="1">
    <name type="scientific">viral metagenome</name>
    <dbReference type="NCBI Taxonomy" id="1070528"/>
    <lineage>
        <taxon>unclassified sequences</taxon>
        <taxon>metagenomes</taxon>
        <taxon>organismal metagenomes</taxon>
    </lineage>
</organism>
<sequence length="145" mass="17116">MSSPIIFHTQYNINCAKIINQFIKGDKYIKCYNKYLIPYQCNYINYPYRIIYGNFVYPMWNTLERKILSKGATFNYSYIKGKDFITEVNPSTLGDYNIFTYNIFTNSFMYVNGIEAYEHTLQPNSILLFSIDKSIAEPLIQNQLL</sequence>
<dbReference type="AlphaFoldDB" id="A0A6C0DU89"/>
<protein>
    <submittedName>
        <fullName evidence="1">Uncharacterized protein</fullName>
    </submittedName>
</protein>
<dbReference type="EMBL" id="MN739677">
    <property type="protein sequence ID" value="QHT20387.1"/>
    <property type="molecule type" value="Genomic_DNA"/>
</dbReference>